<dbReference type="OrthoDB" id="276116at2759"/>
<dbReference type="KEGG" id="phet:94293641"/>
<evidence type="ECO:0000256" key="4">
    <source>
        <dbReference type="ARBA" id="ARBA00023136"/>
    </source>
</evidence>
<evidence type="ECO:0000259" key="6">
    <source>
        <dbReference type="Pfam" id="PF01490"/>
    </source>
</evidence>
<feature type="transmembrane region" description="Helical" evidence="5">
    <location>
        <begin position="320"/>
        <end position="340"/>
    </location>
</feature>
<dbReference type="GO" id="GO:0015179">
    <property type="term" value="F:L-amino acid transmembrane transporter activity"/>
    <property type="evidence" value="ECO:0007669"/>
    <property type="project" value="TreeGrafter"/>
</dbReference>
<keyword evidence="4 5" id="KW-0472">Membrane</keyword>
<keyword evidence="8" id="KW-1185">Reference proteome</keyword>
<feature type="transmembrane region" description="Helical" evidence="5">
    <location>
        <begin position="92"/>
        <end position="116"/>
    </location>
</feature>
<keyword evidence="2 5" id="KW-0812">Transmembrane</keyword>
<keyword evidence="3 5" id="KW-1133">Transmembrane helix</keyword>
<feature type="transmembrane region" description="Helical" evidence="5">
    <location>
        <begin position="202"/>
        <end position="226"/>
    </location>
</feature>
<feature type="transmembrane region" description="Helical" evidence="5">
    <location>
        <begin position="285"/>
        <end position="305"/>
    </location>
</feature>
<dbReference type="Pfam" id="PF01490">
    <property type="entry name" value="Aa_trans"/>
    <property type="match status" value="1"/>
</dbReference>
<dbReference type="PANTHER" id="PTHR22950:SF349">
    <property type="entry name" value="AMINO ACID TRANSPORTER TRANSMEMBRANE DOMAIN-CONTAINING PROTEIN"/>
    <property type="match status" value="1"/>
</dbReference>
<dbReference type="AlphaFoldDB" id="A0A836LFP2"/>
<dbReference type="GO" id="GO:0005774">
    <property type="term" value="C:vacuolar membrane"/>
    <property type="evidence" value="ECO:0007669"/>
    <property type="project" value="TreeGrafter"/>
</dbReference>
<evidence type="ECO:0000256" key="2">
    <source>
        <dbReference type="ARBA" id="ARBA00022692"/>
    </source>
</evidence>
<reference evidence="7 8" key="1">
    <citation type="submission" date="2021-02" db="EMBL/GenBank/DDBJ databases">
        <title>Porcisia hertigi Genome sequencing and assembly.</title>
        <authorList>
            <person name="Almutairi H."/>
            <person name="Gatherer D."/>
        </authorList>
    </citation>
    <scope>NUCLEOTIDE SEQUENCE [LARGE SCALE GENOMIC DNA]</scope>
    <source>
        <strain evidence="7 8">C119</strain>
    </source>
</reference>
<accession>A0A836LFP2</accession>
<feature type="transmembrane region" description="Helical" evidence="5">
    <location>
        <begin position="389"/>
        <end position="408"/>
    </location>
</feature>
<feature type="transmembrane region" description="Helical" evidence="5">
    <location>
        <begin position="446"/>
        <end position="465"/>
    </location>
</feature>
<dbReference type="PANTHER" id="PTHR22950">
    <property type="entry name" value="AMINO ACID TRANSPORTER"/>
    <property type="match status" value="1"/>
</dbReference>
<dbReference type="GeneID" id="94293641"/>
<feature type="transmembrane region" description="Helical" evidence="5">
    <location>
        <begin position="360"/>
        <end position="377"/>
    </location>
</feature>
<evidence type="ECO:0000313" key="8">
    <source>
        <dbReference type="Proteomes" id="UP000674318"/>
    </source>
</evidence>
<evidence type="ECO:0000313" key="7">
    <source>
        <dbReference type="EMBL" id="KAG5510304.1"/>
    </source>
</evidence>
<evidence type="ECO:0000256" key="5">
    <source>
        <dbReference type="SAM" id="Phobius"/>
    </source>
</evidence>
<dbReference type="InterPro" id="IPR013057">
    <property type="entry name" value="AA_transpt_TM"/>
</dbReference>
<dbReference type="RefSeq" id="XP_067759045.1">
    <property type="nucleotide sequence ID" value="XM_067903564.1"/>
</dbReference>
<evidence type="ECO:0000256" key="3">
    <source>
        <dbReference type="ARBA" id="ARBA00022989"/>
    </source>
</evidence>
<comment type="subcellular location">
    <subcellularLocation>
        <location evidence="1">Membrane</location>
        <topology evidence="1">Multi-pass membrane protein</topology>
    </subcellularLocation>
</comment>
<name>A0A836LFP2_9TRYP</name>
<evidence type="ECO:0000256" key="1">
    <source>
        <dbReference type="ARBA" id="ARBA00004141"/>
    </source>
</evidence>
<feature type="transmembrane region" description="Helical" evidence="5">
    <location>
        <begin position="144"/>
        <end position="165"/>
    </location>
</feature>
<gene>
    <name evidence="7" type="ORF">JKF63_07632</name>
</gene>
<comment type="caution">
    <text evidence="7">The sequence shown here is derived from an EMBL/GenBank/DDBJ whole genome shotgun (WGS) entry which is preliminary data.</text>
</comment>
<proteinExistence type="predicted"/>
<dbReference type="EMBL" id="JAFJZO010000010">
    <property type="protein sequence ID" value="KAG5510304.1"/>
    <property type="molecule type" value="Genomic_DNA"/>
</dbReference>
<protein>
    <recommendedName>
        <fullName evidence="6">Amino acid transporter transmembrane domain-containing protein</fullName>
    </recommendedName>
</protein>
<dbReference type="Proteomes" id="UP000674318">
    <property type="component" value="Chromosome 10"/>
</dbReference>
<sequence length="468" mass="51879">MEDERHPNSLAKGFVDTAAADIAREPMCQDTGKSGITVDTDYMSIDDDDAISTHTIAGELKVNTNIYKSAFHIFKANVGTGVFFLPTFYPDAGYIVSVILAVLIGAVVVDCTRLLLDVKVTIDRSDVTTYSQVCRFVCGSGLRWFLFVAMILTQFGFCLMYTQLFGDTMSNLVSFNGSKFVWVTLMFMMCLPMTFYSDNLSLLAVASIIATISVFYSLICCFVQTLRTISSDGVHENCNTAGKRIPVGWFNNLANNMMVLEGIAIVLPVHAACTQKPKVSLMVTLVLAAVIAWYTLFGLTGYLAYGDQITVSLISMMSNSAWGLSVRIFFILNVVFTYPVQFMSAMQLIDQTVKCKPRSWVGLGLRLLINLIIWGLAMSMPTTAVNNVVAFVGALPSPCIVMIIPAILSMRVKYAVNHPDENRNTLKYWKGVFWSTPCITFKRIRCYLYIVLALLIMIIGTFSIVEKL</sequence>
<feature type="domain" description="Amino acid transporter transmembrane" evidence="6">
    <location>
        <begin position="64"/>
        <end position="413"/>
    </location>
</feature>
<organism evidence="7 8">
    <name type="scientific">Porcisia hertigi</name>
    <dbReference type="NCBI Taxonomy" id="2761500"/>
    <lineage>
        <taxon>Eukaryota</taxon>
        <taxon>Discoba</taxon>
        <taxon>Euglenozoa</taxon>
        <taxon>Kinetoplastea</taxon>
        <taxon>Metakinetoplastina</taxon>
        <taxon>Trypanosomatida</taxon>
        <taxon>Trypanosomatidae</taxon>
        <taxon>Leishmaniinae</taxon>
        <taxon>Porcisia</taxon>
    </lineage>
</organism>